<organism evidence="3 4">
    <name type="scientific">Candidatus Desulfatibia profunda</name>
    <dbReference type="NCBI Taxonomy" id="2841695"/>
    <lineage>
        <taxon>Bacteria</taxon>
        <taxon>Pseudomonadati</taxon>
        <taxon>Thermodesulfobacteriota</taxon>
        <taxon>Desulfobacteria</taxon>
        <taxon>Desulfobacterales</taxon>
        <taxon>Desulfobacterales incertae sedis</taxon>
        <taxon>Candidatus Desulfatibia</taxon>
    </lineage>
</organism>
<feature type="domain" description="DUF2914" evidence="2">
    <location>
        <begin position="86"/>
        <end position="138"/>
    </location>
</feature>
<reference evidence="3 4" key="1">
    <citation type="submission" date="2020-08" db="EMBL/GenBank/DDBJ databases">
        <title>Bridging the membrane lipid divide: bacteria of the FCB group superphylum have the potential to synthesize archaeal ether lipids.</title>
        <authorList>
            <person name="Villanueva L."/>
            <person name="Von Meijenfeldt F.A.B."/>
            <person name="Westbye A.B."/>
            <person name="Yadav S."/>
            <person name="Hopmans E.C."/>
            <person name="Dutilh B.E."/>
            <person name="Sinninghe Damste J.S."/>
        </authorList>
    </citation>
    <scope>NUCLEOTIDE SEQUENCE [LARGE SCALE GENOMIC DNA]</scope>
    <source>
        <strain evidence="3">NIOZ-UU30</strain>
    </source>
</reference>
<dbReference type="EMBL" id="JACNJH010000042">
    <property type="protein sequence ID" value="MBC8359929.1"/>
    <property type="molecule type" value="Genomic_DNA"/>
</dbReference>
<sequence>MFKKIFLMILCLAFLSPQSILAEAGSIEIVEVALARNIVDRQPANVFEPSGFCGRSEGKENLIPVIHSKTDTLVYLWTRVKAPAEETLLCTWFKAGMGWEKMGEITLAVKKSDSYRTWSSKKIVPGVHNGKWMVVISRASDPETALCKVDFEVID</sequence>
<gene>
    <name evidence="3" type="ORF">H8E23_00840</name>
</gene>
<keyword evidence="1" id="KW-0732">Signal</keyword>
<dbReference type="Pfam" id="PF11141">
    <property type="entry name" value="DUF2914"/>
    <property type="match status" value="1"/>
</dbReference>
<accession>A0A8J6NPR1</accession>
<comment type="caution">
    <text evidence="3">The sequence shown here is derived from an EMBL/GenBank/DDBJ whole genome shotgun (WGS) entry which is preliminary data.</text>
</comment>
<feature type="signal peptide" evidence="1">
    <location>
        <begin position="1"/>
        <end position="22"/>
    </location>
</feature>
<evidence type="ECO:0000313" key="3">
    <source>
        <dbReference type="EMBL" id="MBC8359929.1"/>
    </source>
</evidence>
<evidence type="ECO:0000259" key="2">
    <source>
        <dbReference type="Pfam" id="PF11141"/>
    </source>
</evidence>
<dbReference type="AlphaFoldDB" id="A0A8J6NPR1"/>
<dbReference type="InterPro" id="IPR022606">
    <property type="entry name" value="DUF2914"/>
</dbReference>
<feature type="chain" id="PRO_5035228043" evidence="1">
    <location>
        <begin position="23"/>
        <end position="155"/>
    </location>
</feature>
<protein>
    <submittedName>
        <fullName evidence="3">DUF2914 domain-containing protein</fullName>
    </submittedName>
</protein>
<evidence type="ECO:0000313" key="4">
    <source>
        <dbReference type="Proteomes" id="UP000603434"/>
    </source>
</evidence>
<dbReference type="Proteomes" id="UP000603434">
    <property type="component" value="Unassembled WGS sequence"/>
</dbReference>
<evidence type="ECO:0000256" key="1">
    <source>
        <dbReference type="SAM" id="SignalP"/>
    </source>
</evidence>
<name>A0A8J6NPR1_9BACT</name>
<proteinExistence type="predicted"/>